<keyword evidence="3" id="KW-1185">Reference proteome</keyword>
<dbReference type="EMBL" id="KI630292">
    <property type="protein sequence ID" value="EYU42399.1"/>
    <property type="molecule type" value="Genomic_DNA"/>
</dbReference>
<feature type="transmembrane region" description="Helical" evidence="1">
    <location>
        <begin position="96"/>
        <end position="129"/>
    </location>
</feature>
<name>A0A022RQS2_ERYGU</name>
<keyword evidence="1" id="KW-0472">Membrane</keyword>
<dbReference type="AlphaFoldDB" id="A0A022RQS2"/>
<evidence type="ECO:0000313" key="2">
    <source>
        <dbReference type="EMBL" id="EYU42399.1"/>
    </source>
</evidence>
<feature type="transmembrane region" description="Helical" evidence="1">
    <location>
        <begin position="39"/>
        <end position="64"/>
    </location>
</feature>
<organism evidence="2 3">
    <name type="scientific">Erythranthe guttata</name>
    <name type="common">Yellow monkey flower</name>
    <name type="synonym">Mimulus guttatus</name>
    <dbReference type="NCBI Taxonomy" id="4155"/>
    <lineage>
        <taxon>Eukaryota</taxon>
        <taxon>Viridiplantae</taxon>
        <taxon>Streptophyta</taxon>
        <taxon>Embryophyta</taxon>
        <taxon>Tracheophyta</taxon>
        <taxon>Spermatophyta</taxon>
        <taxon>Magnoliopsida</taxon>
        <taxon>eudicotyledons</taxon>
        <taxon>Gunneridae</taxon>
        <taxon>Pentapetalae</taxon>
        <taxon>asterids</taxon>
        <taxon>lamiids</taxon>
        <taxon>Lamiales</taxon>
        <taxon>Phrymaceae</taxon>
        <taxon>Erythranthe</taxon>
    </lineage>
</organism>
<accession>A0A022RQS2</accession>
<sequence length="133" mass="15532">MNCVCFALADETGEFFGLSVANSRARPVSVLVLTGGEPIVVVGLFIVICVMIFCCWWWWWWWWWCIERNGVGRRWRIATVTRVWCFMVSGVRRRRGIIVIVVVLRYTIIIIIIIIIIVTKVVILTIVIMCILW</sequence>
<reference evidence="2 3" key="1">
    <citation type="journal article" date="2013" name="Proc. Natl. Acad. Sci. U.S.A.">
        <title>Fine-scale variation in meiotic recombination in Mimulus inferred from population shotgun sequencing.</title>
        <authorList>
            <person name="Hellsten U."/>
            <person name="Wright K.M."/>
            <person name="Jenkins J."/>
            <person name="Shu S."/>
            <person name="Yuan Y."/>
            <person name="Wessler S.R."/>
            <person name="Schmutz J."/>
            <person name="Willis J.H."/>
            <person name="Rokhsar D.S."/>
        </authorList>
    </citation>
    <scope>NUCLEOTIDE SEQUENCE [LARGE SCALE GENOMIC DNA]</scope>
    <source>
        <strain evidence="3">cv. DUN x IM62</strain>
    </source>
</reference>
<evidence type="ECO:0000256" key="1">
    <source>
        <dbReference type="SAM" id="Phobius"/>
    </source>
</evidence>
<keyword evidence="1" id="KW-1133">Transmembrane helix</keyword>
<protein>
    <recommendedName>
        <fullName evidence="4">Transmembrane protein</fullName>
    </recommendedName>
</protein>
<keyword evidence="1" id="KW-0812">Transmembrane</keyword>
<evidence type="ECO:0000313" key="3">
    <source>
        <dbReference type="Proteomes" id="UP000030748"/>
    </source>
</evidence>
<dbReference type="Proteomes" id="UP000030748">
    <property type="component" value="Unassembled WGS sequence"/>
</dbReference>
<evidence type="ECO:0008006" key="4">
    <source>
        <dbReference type="Google" id="ProtNLM"/>
    </source>
</evidence>
<gene>
    <name evidence="2" type="ORF">MIMGU_mgv11b020142mg</name>
</gene>
<proteinExistence type="predicted"/>